<dbReference type="InterPro" id="IPR047520">
    <property type="entry name" value="XPF_nuclease"/>
</dbReference>
<dbReference type="GO" id="GO:0000712">
    <property type="term" value="P:resolution of meiotic recombination intermediates"/>
    <property type="evidence" value="ECO:0007669"/>
    <property type="project" value="TreeGrafter"/>
</dbReference>
<evidence type="ECO:0000313" key="13">
    <source>
        <dbReference type="EMBL" id="KAH3666755.1"/>
    </source>
</evidence>
<dbReference type="Pfam" id="PF02732">
    <property type="entry name" value="ERCC4"/>
    <property type="match status" value="1"/>
</dbReference>
<feature type="domain" description="Xylanolytic transcriptional activator regulatory" evidence="12">
    <location>
        <begin position="1167"/>
        <end position="1233"/>
    </location>
</feature>
<keyword evidence="14" id="KW-1185">Reference proteome</keyword>
<dbReference type="InterPro" id="IPR006167">
    <property type="entry name" value="XPF"/>
</dbReference>
<dbReference type="NCBIfam" id="TIGR00596">
    <property type="entry name" value="rad1"/>
    <property type="match status" value="1"/>
</dbReference>
<evidence type="ECO:0000256" key="6">
    <source>
        <dbReference type="ARBA" id="ARBA00022801"/>
    </source>
</evidence>
<keyword evidence="4" id="KW-0255">Endonuclease</keyword>
<dbReference type="GeneID" id="70235171"/>
<dbReference type="CDD" id="cd20078">
    <property type="entry name" value="XPF_nuclease_XPF_euk"/>
    <property type="match status" value="1"/>
</dbReference>
<dbReference type="Gene3D" id="1.10.150.20">
    <property type="entry name" value="5' to 3' exonuclease, C-terminal subdomain"/>
    <property type="match status" value="1"/>
</dbReference>
<keyword evidence="3" id="KW-0540">Nuclease</keyword>
<dbReference type="SUPFAM" id="SSF47781">
    <property type="entry name" value="RuvA domain 2-like"/>
    <property type="match status" value="1"/>
</dbReference>
<dbReference type="InterPro" id="IPR011335">
    <property type="entry name" value="Restrct_endonuc-II-like"/>
</dbReference>
<proteinExistence type="inferred from homology"/>
<comment type="subcellular location">
    <subcellularLocation>
        <location evidence="1">Nucleus</location>
    </subcellularLocation>
</comment>
<dbReference type="CDD" id="cd12148">
    <property type="entry name" value="fungal_TF_MHR"/>
    <property type="match status" value="1"/>
</dbReference>
<evidence type="ECO:0000256" key="9">
    <source>
        <dbReference type="ARBA" id="ARBA00023242"/>
    </source>
</evidence>
<name>A0A9P8T657_9ASCO</name>
<evidence type="ECO:0000256" key="7">
    <source>
        <dbReference type="ARBA" id="ARBA00023125"/>
    </source>
</evidence>
<dbReference type="GO" id="GO:0000110">
    <property type="term" value="C:nucleotide-excision repair factor 1 complex"/>
    <property type="evidence" value="ECO:0007669"/>
    <property type="project" value="TreeGrafter"/>
</dbReference>
<evidence type="ECO:0000259" key="12">
    <source>
        <dbReference type="SMART" id="SM00906"/>
    </source>
</evidence>
<dbReference type="GO" id="GO:0000736">
    <property type="term" value="P:double-strand break repair via single-strand annealing, removal of nonhomologous ends"/>
    <property type="evidence" value="ECO:0007669"/>
    <property type="project" value="TreeGrafter"/>
</dbReference>
<evidence type="ECO:0000256" key="2">
    <source>
        <dbReference type="ARBA" id="ARBA00010015"/>
    </source>
</evidence>
<dbReference type="InterPro" id="IPR006166">
    <property type="entry name" value="ERCC4_domain"/>
</dbReference>
<dbReference type="GO" id="GO:0003684">
    <property type="term" value="F:damaged DNA binding"/>
    <property type="evidence" value="ECO:0007669"/>
    <property type="project" value="TreeGrafter"/>
</dbReference>
<dbReference type="SMART" id="SM00906">
    <property type="entry name" value="Fungal_trans"/>
    <property type="match status" value="1"/>
</dbReference>
<comment type="similarity">
    <text evidence="2">Belongs to the XPF family.</text>
</comment>
<dbReference type="EMBL" id="JAEUBE010000199">
    <property type="protein sequence ID" value="KAH3666755.1"/>
    <property type="molecule type" value="Genomic_DNA"/>
</dbReference>
<evidence type="ECO:0000313" key="14">
    <source>
        <dbReference type="Proteomes" id="UP000769157"/>
    </source>
</evidence>
<dbReference type="GO" id="GO:0006351">
    <property type="term" value="P:DNA-templated transcription"/>
    <property type="evidence" value="ECO:0007669"/>
    <property type="project" value="InterPro"/>
</dbReference>
<evidence type="ECO:0000256" key="10">
    <source>
        <dbReference type="SAM" id="MobiDB-lite"/>
    </source>
</evidence>
<evidence type="ECO:0008006" key="15">
    <source>
        <dbReference type="Google" id="ProtNLM"/>
    </source>
</evidence>
<dbReference type="SMART" id="SM00891">
    <property type="entry name" value="ERCC4"/>
    <property type="match status" value="1"/>
</dbReference>
<evidence type="ECO:0000256" key="4">
    <source>
        <dbReference type="ARBA" id="ARBA00022759"/>
    </source>
</evidence>
<evidence type="ECO:0000256" key="5">
    <source>
        <dbReference type="ARBA" id="ARBA00022763"/>
    </source>
</evidence>
<organism evidence="13 14">
    <name type="scientific">Ogataea philodendri</name>
    <dbReference type="NCBI Taxonomy" id="1378263"/>
    <lineage>
        <taxon>Eukaryota</taxon>
        <taxon>Fungi</taxon>
        <taxon>Dikarya</taxon>
        <taxon>Ascomycota</taxon>
        <taxon>Saccharomycotina</taxon>
        <taxon>Pichiomycetes</taxon>
        <taxon>Pichiales</taxon>
        <taxon>Pichiaceae</taxon>
        <taxon>Ogataea</taxon>
    </lineage>
</organism>
<keyword evidence="6" id="KW-0378">Hydrolase</keyword>
<evidence type="ECO:0000259" key="11">
    <source>
        <dbReference type="SMART" id="SM00891"/>
    </source>
</evidence>
<evidence type="ECO:0000256" key="3">
    <source>
        <dbReference type="ARBA" id="ARBA00022722"/>
    </source>
</evidence>
<keyword evidence="8" id="KW-0234">DNA repair</keyword>
<dbReference type="PANTHER" id="PTHR10150">
    <property type="entry name" value="DNA REPAIR ENDONUCLEASE XPF"/>
    <property type="match status" value="1"/>
</dbReference>
<evidence type="ECO:0000256" key="8">
    <source>
        <dbReference type="ARBA" id="ARBA00023204"/>
    </source>
</evidence>
<dbReference type="OrthoDB" id="361020at2759"/>
<dbReference type="PANTHER" id="PTHR10150:SF0">
    <property type="entry name" value="DNA REPAIR ENDONUCLEASE XPF"/>
    <property type="match status" value="1"/>
</dbReference>
<reference evidence="13" key="2">
    <citation type="submission" date="2021-01" db="EMBL/GenBank/DDBJ databases">
        <authorList>
            <person name="Schikora-Tamarit M.A."/>
        </authorList>
    </citation>
    <scope>NUCLEOTIDE SEQUENCE</scope>
    <source>
        <strain evidence="13">CBS6075</strain>
    </source>
</reference>
<dbReference type="GO" id="GO:1901255">
    <property type="term" value="P:nucleotide-excision repair involved in interstrand cross-link repair"/>
    <property type="evidence" value="ECO:0007669"/>
    <property type="project" value="TreeGrafter"/>
</dbReference>
<dbReference type="Gene3D" id="3.40.50.10130">
    <property type="match status" value="1"/>
</dbReference>
<reference evidence="13" key="1">
    <citation type="journal article" date="2021" name="Open Biol.">
        <title>Shared evolutionary footprints suggest mitochondrial oxidative damage underlies multiple complex I losses in fungi.</title>
        <authorList>
            <person name="Schikora-Tamarit M.A."/>
            <person name="Marcet-Houben M."/>
            <person name="Nosek J."/>
            <person name="Gabaldon T."/>
        </authorList>
    </citation>
    <scope>NUCLEOTIDE SEQUENCE</scope>
    <source>
        <strain evidence="13">CBS6075</strain>
    </source>
</reference>
<keyword evidence="9" id="KW-0539">Nucleus</keyword>
<gene>
    <name evidence="13" type="ORF">OGAPHI_003204</name>
</gene>
<dbReference type="GO" id="GO:0008270">
    <property type="term" value="F:zinc ion binding"/>
    <property type="evidence" value="ECO:0007669"/>
    <property type="project" value="InterPro"/>
</dbReference>
<dbReference type="InterPro" id="IPR010994">
    <property type="entry name" value="RuvA_2-like"/>
</dbReference>
<feature type="domain" description="ERCC4" evidence="11">
    <location>
        <begin position="763"/>
        <end position="843"/>
    </location>
</feature>
<dbReference type="GO" id="GO:0000014">
    <property type="term" value="F:single-stranded DNA endodeoxyribonuclease activity"/>
    <property type="evidence" value="ECO:0007669"/>
    <property type="project" value="TreeGrafter"/>
</dbReference>
<feature type="compositionally biased region" description="Basic residues" evidence="10">
    <location>
        <begin position="550"/>
        <end position="564"/>
    </location>
</feature>
<feature type="region of interest" description="Disordered" evidence="10">
    <location>
        <begin position="1"/>
        <end position="23"/>
    </location>
</feature>
<dbReference type="Pfam" id="PF04082">
    <property type="entry name" value="Fungal_trans"/>
    <property type="match status" value="1"/>
</dbReference>
<dbReference type="FunFam" id="3.40.50.10130:FF:000002">
    <property type="entry name" value="DNA repair endonuclease XPF"/>
    <property type="match status" value="1"/>
</dbReference>
<sequence length="1519" mass="173781">MSDPLFEPDSEEERVENELTELLRKDAEDDEELVIPVVAKDGPEQPRQPDTRPIFSMGNRQDRTVNLSLSLNFQRQIVKELVQDDGLVVLGKGLGLETVVANLLHVLSLSVMEDKKSLILLVNASDFESYKIGEELRELAWLDGQDETVTFVSVSRDPTTLDKRRRLYEKGGILSISTRILVTDFLGDVLDPDIVTGVVFLHAERVKEYSTERFVANLYRRKNKWGFLKAFSDEPERMGAGFQPLYTRMKYLRLQKVMLWPRFHVEITSSLKSRKVENKVTEVNVRMTSYMVKIQTGLMACMEACINELRRHNPEISSDYWAIENCLDDEFVKNIRAALDPYWHRVSYTTKQVLFDFTTLRDLLGRLFTWDAVQFYQELSSIVEANKPSVTNNDKRMAPWLLLDEAMTVISCAKARVFDKVREDDNEMATYLLEELPKWEQLAMILDDINDQKEHGNHSEDGPVLIMCSTGHCCNQLSNFLLTYKEYREGGQVGFSGRRMMVRRFKDHLAWKKGAGSRNLKIQKELNKAFQQQTSETAPETEESGVSRTFIRRKAPPTKRRRARGGAVITSYNKMLSRTEGESLNEEAQDAMVDLLETQLSEASDDEVKQESDDMDDFEILSESTTNHTQKGLIYEYVDRSEQVIIEKFDAKSSNFLLEEIMPSYIILYEPDLGFIRKVELFQSLRHTRPAKCYFMYYGDSIEEQGYLNSIKKEKDAFTKLIREKSALPKTFITDEDESARFLPTISANTRIAGGNPLDTKNKVVVDVREFRSQLPFLCYLAAMEVIPCMLTVGDYILSPKICIERKSIPDLIGSLKSGRLYQQCEQMFRYYELPTLLIEFEEGKSFSLEPFSGYKDGRGSGISGSVNTGLQQDLQLKLMMLLIAFPSLKIIWTSSPFETARVFRELKLTQEEPDVDRAISAGLNPMFDKDTYFNDMAIDLIQNIPGISSVNVHLIINKVRSLRELSQMTREQLAPLIGQEAAGKRSDSGVEYFGPASNFSLMSQLNHYLRQVAGSHDQTDKNERLARFGINLLVLKETAEDFDFSLETISFQTVNLLLTFYLETWHVAYPVFIAEDLFDLSVQEWKTATDSPHSKAILYLVLSIGAASAYFEKSADGEKTLSLARGFFILAQSTVPHIFTEVSFDAVQVLFLMSLSAANLGDTSQSYLYIGYAVRVATAIGLHQTASHESARQSRVWICVWHWEKFWGCYIGRPSCCRDENVPDPPEESVFSAPGYGEKNRFAINSNHMQIRRRFGTKCSTIQTELYYAKHKGLYGALEAVDRLSMEIDNDYYSTPQKVLTSSDLDAHLQMDSNTVREWFWIRTYYLYLKMMIYKPFLIFNAYLAMANHQFNVKLCNRLRKLSETCVHYTIQLADFIIGVNHRVRLRQPAIFLCTHLEATSTILLFYIMTNKANIEEELAKKIWQVLQDTCLFVSDSSGPKAGSIQLIAKDAIESLYDILEKRQAISTNFDKLMEGPIGDSTEYSSPDIENIWQTTLDWLNSTQSHAVDQFVNNSGSI</sequence>
<keyword evidence="7" id="KW-0238">DNA-binding</keyword>
<comment type="caution">
    <text evidence="13">The sequence shown here is derived from an EMBL/GenBank/DDBJ whole genome shotgun (WGS) entry which is preliminary data.</text>
</comment>
<dbReference type="InterPro" id="IPR007219">
    <property type="entry name" value="XnlR_reg_dom"/>
</dbReference>
<evidence type="ECO:0000256" key="1">
    <source>
        <dbReference type="ARBA" id="ARBA00004123"/>
    </source>
</evidence>
<feature type="region of interest" description="Disordered" evidence="10">
    <location>
        <begin position="530"/>
        <end position="566"/>
    </location>
</feature>
<protein>
    <recommendedName>
        <fullName evidence="15">ERCC4 domain-containing protein</fullName>
    </recommendedName>
</protein>
<dbReference type="SUPFAM" id="SSF52980">
    <property type="entry name" value="Restriction endonuclease-like"/>
    <property type="match status" value="1"/>
</dbReference>
<feature type="compositionally biased region" description="Acidic residues" evidence="10">
    <location>
        <begin position="1"/>
        <end position="19"/>
    </location>
</feature>
<dbReference type="Proteomes" id="UP000769157">
    <property type="component" value="Unassembled WGS sequence"/>
</dbReference>
<accession>A0A9P8T657</accession>
<dbReference type="GO" id="GO:0003697">
    <property type="term" value="F:single-stranded DNA binding"/>
    <property type="evidence" value="ECO:0007669"/>
    <property type="project" value="InterPro"/>
</dbReference>
<keyword evidence="5" id="KW-0227">DNA damage</keyword>
<dbReference type="GO" id="GO:0000724">
    <property type="term" value="P:double-strand break repair via homologous recombination"/>
    <property type="evidence" value="ECO:0007669"/>
    <property type="project" value="TreeGrafter"/>
</dbReference>
<dbReference type="RefSeq" id="XP_046061711.1">
    <property type="nucleotide sequence ID" value="XM_046204158.1"/>
</dbReference>